<dbReference type="Gene3D" id="3.40.50.300">
    <property type="entry name" value="P-loop containing nucleotide triphosphate hydrolases"/>
    <property type="match status" value="1"/>
</dbReference>
<dbReference type="Pfam" id="PF13476">
    <property type="entry name" value="AAA_23"/>
    <property type="match status" value="1"/>
</dbReference>
<accession>A0ABX0JQ98</accession>
<dbReference type="InterPro" id="IPR027417">
    <property type="entry name" value="P-loop_NTPase"/>
</dbReference>
<proteinExistence type="predicted"/>
<gene>
    <name evidence="3" type="ORF">GOB93_11560</name>
</gene>
<protein>
    <submittedName>
        <fullName evidence="3">AAA family ATPase</fullName>
    </submittedName>
</protein>
<feature type="domain" description="Endonuclease GajA/Old nuclease/RecF-like AAA" evidence="1">
    <location>
        <begin position="209"/>
        <end position="281"/>
    </location>
</feature>
<evidence type="ECO:0000259" key="1">
    <source>
        <dbReference type="Pfam" id="PF13175"/>
    </source>
</evidence>
<organism evidence="3 4">
    <name type="scientific">Acetobacter musti</name>
    <dbReference type="NCBI Taxonomy" id="864732"/>
    <lineage>
        <taxon>Bacteria</taxon>
        <taxon>Pseudomonadati</taxon>
        <taxon>Pseudomonadota</taxon>
        <taxon>Alphaproteobacteria</taxon>
        <taxon>Acetobacterales</taxon>
        <taxon>Acetobacteraceae</taxon>
        <taxon>Acetobacter</taxon>
    </lineage>
</organism>
<dbReference type="EMBL" id="WOTB01000014">
    <property type="protein sequence ID" value="NHN85274.1"/>
    <property type="molecule type" value="Genomic_DNA"/>
</dbReference>
<evidence type="ECO:0000313" key="4">
    <source>
        <dbReference type="Proteomes" id="UP000635278"/>
    </source>
</evidence>
<keyword evidence="4" id="KW-1185">Reference proteome</keyword>
<reference evidence="3 4" key="1">
    <citation type="journal article" date="2020" name="Int. J. Syst. Evol. Microbiol.">
        <title>Novel acetic acid bacteria from cider fermentations: Acetobacter conturbans sp. nov. and Acetobacter fallax sp. nov.</title>
        <authorList>
            <person name="Sombolestani A.S."/>
            <person name="Cleenwerck I."/>
            <person name="Cnockaert M."/>
            <person name="Borremans W."/>
            <person name="Wieme A.D."/>
            <person name="De Vuyst L."/>
            <person name="Vandamme P."/>
        </authorList>
    </citation>
    <scope>NUCLEOTIDE SEQUENCE [LARGE SCALE GENOMIC DNA]</scope>
    <source>
        <strain evidence="3 4">LMG 30640</strain>
    </source>
</reference>
<dbReference type="SUPFAM" id="SSF52540">
    <property type="entry name" value="P-loop containing nucleoside triphosphate hydrolases"/>
    <property type="match status" value="1"/>
</dbReference>
<dbReference type="InterPro" id="IPR041685">
    <property type="entry name" value="AAA_GajA/Old/RecF-like"/>
</dbReference>
<dbReference type="Proteomes" id="UP000635278">
    <property type="component" value="Unassembled WGS sequence"/>
</dbReference>
<dbReference type="InterPro" id="IPR038729">
    <property type="entry name" value="Rad50/SbcC_AAA"/>
</dbReference>
<comment type="caution">
    <text evidence="3">The sequence shown here is derived from an EMBL/GenBank/DDBJ whole genome shotgun (WGS) entry which is preliminary data.</text>
</comment>
<evidence type="ECO:0000259" key="2">
    <source>
        <dbReference type="Pfam" id="PF13476"/>
    </source>
</evidence>
<dbReference type="Pfam" id="PF13175">
    <property type="entry name" value="AAA_15"/>
    <property type="match status" value="1"/>
</dbReference>
<evidence type="ECO:0000313" key="3">
    <source>
        <dbReference type="EMBL" id="NHN85274.1"/>
    </source>
</evidence>
<name>A0ABX0JQ98_9PROT</name>
<dbReference type="PANTHER" id="PTHR43581">
    <property type="entry name" value="ATP/GTP PHOSPHATASE"/>
    <property type="match status" value="1"/>
</dbReference>
<feature type="domain" description="Rad50/SbcC-type AAA" evidence="2">
    <location>
        <begin position="25"/>
        <end position="122"/>
    </location>
</feature>
<sequence>MLERNYWKNTKKKNRYKNFGPVIASVKINGFRGVNTEISFDYPITALSGFNGSGKSTVGQLMLCAYRKMPTSKNSKRFYVKDFFPVSNLDPEPFTSTAKIEFFYETDKPSTKQELTVTRSKKEWSGYKRQPERNVEYLGFTVYIPKIEQRDLSIYLASSLSVSEKDRVEVENGAMYASRILGSSYEDIYFQGVKARSRSAELGVASRFGAKYSENNMGFGEGRVVYTIRLLESCPAQSLIVLEEPETSLHESAQYEFIKYLMDVVNRRGHQIIFSTHSSIMMDALPPEGRKLLIRGKEGVDVFDSVTSTRVKTALSCGEGGHAIICVEDEFAQSFLREILRRYDINVLESVEIIPFGDAKAVLSAHRVLAKAGQKSIAVRDADQGEDLAQHLLALPGSLPPEKEVFCSKASKDKLNELYGFSADTFLSSHPDIDHHEYFPKIAGKLSCSREVLETDCIRAFLDSVGSIWSQKLCENIKKAIV</sequence>
<dbReference type="InterPro" id="IPR051396">
    <property type="entry name" value="Bact_Antivir_Def_Nuclease"/>
</dbReference>
<dbReference type="PANTHER" id="PTHR43581:SF2">
    <property type="entry name" value="EXCINUCLEASE ATPASE SUBUNIT"/>
    <property type="match status" value="1"/>
</dbReference>